<dbReference type="EMBL" id="DS268459">
    <property type="protein sequence ID" value="EFP06025.1"/>
    <property type="molecule type" value="Genomic_DNA"/>
</dbReference>
<evidence type="ECO:0000259" key="2">
    <source>
        <dbReference type="PROSITE" id="PS50206"/>
    </source>
</evidence>
<keyword evidence="4" id="KW-1185">Reference proteome</keyword>
<feature type="chain" id="PRO_5003176030" description="Rhodanese domain-containing protein" evidence="1">
    <location>
        <begin position="32"/>
        <end position="116"/>
    </location>
</feature>
<dbReference type="InterPro" id="IPR001763">
    <property type="entry name" value="Rhodanese-like_dom"/>
</dbReference>
<dbReference type="OrthoDB" id="270167at2759"/>
<organism evidence="4">
    <name type="scientific">Caenorhabditis remanei</name>
    <name type="common">Caenorhabditis vulgaris</name>
    <dbReference type="NCBI Taxonomy" id="31234"/>
    <lineage>
        <taxon>Eukaryota</taxon>
        <taxon>Metazoa</taxon>
        <taxon>Ecdysozoa</taxon>
        <taxon>Nematoda</taxon>
        <taxon>Chromadorea</taxon>
        <taxon>Rhabditida</taxon>
        <taxon>Rhabditina</taxon>
        <taxon>Rhabditomorpha</taxon>
        <taxon>Rhabditoidea</taxon>
        <taxon>Rhabditidae</taxon>
        <taxon>Peloderinae</taxon>
        <taxon>Caenorhabditis</taxon>
    </lineage>
</organism>
<dbReference type="Gene3D" id="3.40.250.10">
    <property type="entry name" value="Rhodanese-like domain"/>
    <property type="match status" value="1"/>
</dbReference>
<dbReference type="SUPFAM" id="SSF52821">
    <property type="entry name" value="Rhodanese/Cell cycle control phosphatase"/>
    <property type="match status" value="1"/>
</dbReference>
<feature type="domain" description="Rhodanese" evidence="2">
    <location>
        <begin position="57"/>
        <end position="105"/>
    </location>
</feature>
<evidence type="ECO:0000313" key="4">
    <source>
        <dbReference type="Proteomes" id="UP000008281"/>
    </source>
</evidence>
<dbReference type="eggNOG" id="KOG1529">
    <property type="taxonomic scope" value="Eukaryota"/>
</dbReference>
<dbReference type="InterPro" id="IPR036873">
    <property type="entry name" value="Rhodanese-like_dom_sf"/>
</dbReference>
<dbReference type="Pfam" id="PF00581">
    <property type="entry name" value="Rhodanese"/>
    <property type="match status" value="1"/>
</dbReference>
<evidence type="ECO:0000313" key="3">
    <source>
        <dbReference type="EMBL" id="EFP06025.1"/>
    </source>
</evidence>
<gene>
    <name evidence="3" type="ORF">CRE_04965</name>
</gene>
<evidence type="ECO:0000256" key="1">
    <source>
        <dbReference type="SAM" id="SignalP"/>
    </source>
</evidence>
<feature type="signal peptide" evidence="1">
    <location>
        <begin position="1"/>
        <end position="31"/>
    </location>
</feature>
<dbReference type="InParanoid" id="E3MN74"/>
<accession>E3MN74</accession>
<dbReference type="HOGENOM" id="CLU_2099148_0_0_1"/>
<name>E3MN74_CAERE</name>
<dbReference type="AlphaFoldDB" id="E3MN74"/>
<keyword evidence="1" id="KW-0732">Signal</keyword>
<proteinExistence type="predicted"/>
<reference evidence="3" key="1">
    <citation type="submission" date="2007-07" db="EMBL/GenBank/DDBJ databases">
        <title>PCAP assembly of the Caenorhabditis remanei genome.</title>
        <authorList>
            <consortium name="The Caenorhabditis remanei Sequencing Consortium"/>
            <person name="Wilson R.K."/>
        </authorList>
    </citation>
    <scope>NUCLEOTIDE SEQUENCE [LARGE SCALE GENOMIC DNA]</scope>
    <source>
        <strain evidence="3">PB4641</strain>
    </source>
</reference>
<dbReference type="PROSITE" id="PS50206">
    <property type="entry name" value="RHODANESE_3"/>
    <property type="match status" value="1"/>
</dbReference>
<protein>
    <recommendedName>
        <fullName evidence="2">Rhodanese domain-containing protein</fullName>
    </recommendedName>
</protein>
<dbReference type="STRING" id="31234.E3MN74"/>
<dbReference type="Proteomes" id="UP000008281">
    <property type="component" value="Unassembled WGS sequence"/>
</dbReference>
<sequence length="116" mass="13130">MISIFKRCVLFSPCTLTLLSVILLINNQVFASSHPVSPDFRAMSTNSLVTPQWLIQNLNKVRVIDATYMPADAYAAEHIPGAAHYAFDSAYFKSEYIKFDLYPPEWLSTVEDLPLE</sequence>